<organism evidence="1 2">
    <name type="scientific">Fusarium equiseti</name>
    <name type="common">Fusarium scirpi</name>
    <dbReference type="NCBI Taxonomy" id="61235"/>
    <lineage>
        <taxon>Eukaryota</taxon>
        <taxon>Fungi</taxon>
        <taxon>Dikarya</taxon>
        <taxon>Ascomycota</taxon>
        <taxon>Pezizomycotina</taxon>
        <taxon>Sordariomycetes</taxon>
        <taxon>Hypocreomycetidae</taxon>
        <taxon>Hypocreales</taxon>
        <taxon>Nectriaceae</taxon>
        <taxon>Fusarium</taxon>
        <taxon>Fusarium incarnatum-equiseti species complex</taxon>
    </lineage>
</organism>
<dbReference type="Proteomes" id="UP001152024">
    <property type="component" value="Unassembled WGS sequence"/>
</dbReference>
<accession>A0ABQ8R7B4</accession>
<keyword evidence="2" id="KW-1185">Reference proteome</keyword>
<comment type="caution">
    <text evidence="1">The sequence shown here is derived from an EMBL/GenBank/DDBJ whole genome shotgun (WGS) entry which is preliminary data.</text>
</comment>
<reference evidence="1" key="1">
    <citation type="submission" date="2022-09" db="EMBL/GenBank/DDBJ databases">
        <title>Fusarium specimens isolated from Avocado Roots.</title>
        <authorList>
            <person name="Stajich J."/>
            <person name="Roper C."/>
            <person name="Heimlech-Rivalta G."/>
        </authorList>
    </citation>
    <scope>NUCLEOTIDE SEQUENCE</scope>
    <source>
        <strain evidence="1">CF00095</strain>
    </source>
</reference>
<evidence type="ECO:0000313" key="1">
    <source>
        <dbReference type="EMBL" id="KAJ4128227.1"/>
    </source>
</evidence>
<name>A0ABQ8R7B4_FUSEQ</name>
<evidence type="ECO:0000313" key="2">
    <source>
        <dbReference type="Proteomes" id="UP001152024"/>
    </source>
</evidence>
<protein>
    <submittedName>
        <fullName evidence="1">Uncharacterized protein</fullName>
    </submittedName>
</protein>
<dbReference type="EMBL" id="JAOQBH010000012">
    <property type="protein sequence ID" value="KAJ4128227.1"/>
    <property type="molecule type" value="Genomic_DNA"/>
</dbReference>
<gene>
    <name evidence="1" type="ORF">NW768_008515</name>
</gene>
<proteinExistence type="predicted"/>
<sequence>MAQRNDMQGSICTGRLTFEPTVYEQTRRFYRTKDLLCHRLDACLGEKLPAEILDGIAEMLVYECATITHEQQSLERLESTTLLWLHKEVYATYTVIDGVRYVKELTNSKDHIPKEAYVTVLKKQGEHCQICVAEDHRGIRAVKFCSTSTGTAPLSPGPIADSYWRVLPGYPEVGKLALNYDGYKLRDLVPDNISPDREAQSSVRWASPLHPTEILTLWNTDHTSLRDKNVLMASFDCNAKDTTGYTVVTDGDNIATVHAHKPGEKARFYDEIDHFWPCGYFIYMPLDKEEYIKLIAGRSSDSAIYGSKGKSSCLAMKTTKERKVIFGAAKSSSDWQGSYPIMRPSSDVTQVFFNENRHVSLDFVRYMAAVGAEQDLHPHWPPLEVEDFPTVCTKENGPWFKSSCSTQGIIGLTLCRDLALAHKPIIGLLAEYENDHRECLGQFRFDKSLEKVRLDLDTDFYVGTGRNIWSVMYVSHILTLLQLDKTHLRWTKISRDGILEWWSSYRHSLLRFTSEDGEFTNHDGQEL</sequence>